<dbReference type="Proteomes" id="UP000019464">
    <property type="component" value="Unassembled WGS sequence"/>
</dbReference>
<organism evidence="1 2">
    <name type="scientific">Nitrincola nitratireducens</name>
    <dbReference type="NCBI Taxonomy" id="1229521"/>
    <lineage>
        <taxon>Bacteria</taxon>
        <taxon>Pseudomonadati</taxon>
        <taxon>Pseudomonadota</taxon>
        <taxon>Gammaproteobacteria</taxon>
        <taxon>Oceanospirillales</taxon>
        <taxon>Oceanospirillaceae</taxon>
        <taxon>Nitrincola</taxon>
    </lineage>
</organism>
<gene>
    <name evidence="1" type="primary">parC_2</name>
    <name evidence="1" type="ORF">D791_02884</name>
</gene>
<reference evidence="1 2" key="2">
    <citation type="journal article" date="2015" name="Syst. Appl. Microbiol.">
        <title>Nitrincola nitratireducens sp. nov. isolated from a haloalkaline crater lake.</title>
        <authorList>
            <person name="Singh A."/>
            <person name="Vaidya B."/>
            <person name="Tanuku N.R."/>
            <person name="Pinnaka A.K."/>
        </authorList>
    </citation>
    <scope>NUCLEOTIDE SEQUENCE [LARGE SCALE GENOMIC DNA]</scope>
    <source>
        <strain evidence="1 2">AK23</strain>
    </source>
</reference>
<accession>W9VHL2</accession>
<dbReference type="PATRIC" id="fig|1229521.3.peg.2918"/>
<dbReference type="AlphaFoldDB" id="W9VHL2"/>
<dbReference type="STRING" id="1229521.D791_02884"/>
<keyword evidence="1" id="KW-0413">Isomerase</keyword>
<sequence length="70" mass="7792">MLVALTVLPVDATLVVNAGRQHLKLKGEDLQHYQGERGRRGNKLPRGYQRVDSLMVIQDASDKESESSSE</sequence>
<comment type="caution">
    <text evidence="1">The sequence shown here is derived from an EMBL/GenBank/DDBJ whole genome shotgun (WGS) entry which is preliminary data.</text>
</comment>
<dbReference type="GO" id="GO:0016853">
    <property type="term" value="F:isomerase activity"/>
    <property type="evidence" value="ECO:0007669"/>
    <property type="project" value="UniProtKB-KW"/>
</dbReference>
<dbReference type="EMBL" id="AONB01000016">
    <property type="protein sequence ID" value="EXJ10115.1"/>
    <property type="molecule type" value="Genomic_DNA"/>
</dbReference>
<keyword evidence="2" id="KW-1185">Reference proteome</keyword>
<dbReference type="EC" id="5.99.1.-" evidence="1"/>
<reference evidence="2" key="1">
    <citation type="submission" date="2012-11" db="EMBL/GenBank/DDBJ databases">
        <authorList>
            <person name="Singh A."/>
            <person name="Pinnaka A.K."/>
            <person name="Vaidya B."/>
        </authorList>
    </citation>
    <scope>NUCLEOTIDE SEQUENCE [LARGE SCALE GENOMIC DNA]</scope>
    <source>
        <strain evidence="2">AK23</strain>
    </source>
</reference>
<proteinExistence type="predicted"/>
<evidence type="ECO:0000313" key="2">
    <source>
        <dbReference type="Proteomes" id="UP000019464"/>
    </source>
</evidence>
<evidence type="ECO:0000313" key="1">
    <source>
        <dbReference type="EMBL" id="EXJ10115.1"/>
    </source>
</evidence>
<name>W9VHL2_9GAMM</name>
<protein>
    <submittedName>
        <fullName evidence="1">DNA topoisomerase 4 subunit A</fullName>
        <ecNumber evidence="1">5.99.1.-</ecNumber>
    </submittedName>
</protein>